<sequence>MAGSCYRIMCRCLALLTISGGVSGLRDARDARDERRVGVFETSSFERPAERAADGGAPKKRRLQTSHSFADKSELETAVDAWLADADAATLTYGPISRWDVSAVTDMSELFCAITSIGTASTCVHGIECELLWAYRSPGCATVKVTLTDPDGNE</sequence>
<name>F0YM61_AURAN</name>
<dbReference type="AlphaFoldDB" id="F0YM61"/>
<dbReference type="KEGG" id="aaf:AURANDRAFT_67723"/>
<feature type="chain" id="PRO_5003261757" description="Archease domain-containing protein" evidence="1">
    <location>
        <begin position="25"/>
        <end position="154"/>
    </location>
</feature>
<proteinExistence type="predicted"/>
<reference evidence="2 3" key="1">
    <citation type="journal article" date="2011" name="Proc. Natl. Acad. Sci. U.S.A.">
        <title>Niche of harmful alga Aureococcus anophagefferens revealed through ecogenomics.</title>
        <authorList>
            <person name="Gobler C.J."/>
            <person name="Berry D.L."/>
            <person name="Dyhrman S.T."/>
            <person name="Wilhelm S.W."/>
            <person name="Salamov A."/>
            <person name="Lobanov A.V."/>
            <person name="Zhang Y."/>
            <person name="Collier J.L."/>
            <person name="Wurch L.L."/>
            <person name="Kustka A.B."/>
            <person name="Dill B.D."/>
            <person name="Shah M."/>
            <person name="VerBerkmoes N.C."/>
            <person name="Kuo A."/>
            <person name="Terry A."/>
            <person name="Pangilinan J."/>
            <person name="Lindquist E.A."/>
            <person name="Lucas S."/>
            <person name="Paulsen I.T."/>
            <person name="Hattenrath-Lehmann T.K."/>
            <person name="Talmage S.C."/>
            <person name="Walker E.A."/>
            <person name="Koch F."/>
            <person name="Burson A.M."/>
            <person name="Marcoval M.A."/>
            <person name="Tang Y.Z."/>
            <person name="Lecleir G.R."/>
            <person name="Coyne K.J."/>
            <person name="Berg G.M."/>
            <person name="Bertrand E.M."/>
            <person name="Saito M.A."/>
            <person name="Gladyshev V.N."/>
            <person name="Grigoriev I.V."/>
        </authorList>
    </citation>
    <scope>NUCLEOTIDE SEQUENCE [LARGE SCALE GENOMIC DNA]</scope>
    <source>
        <strain evidence="3">CCMP 1984</strain>
    </source>
</reference>
<feature type="non-terminal residue" evidence="2">
    <location>
        <position position="154"/>
    </location>
</feature>
<dbReference type="Proteomes" id="UP000002729">
    <property type="component" value="Unassembled WGS sequence"/>
</dbReference>
<accession>F0YM61</accession>
<keyword evidence="1" id="KW-0732">Signal</keyword>
<protein>
    <recommendedName>
        <fullName evidence="4">Archease domain-containing protein</fullName>
    </recommendedName>
</protein>
<dbReference type="RefSeq" id="XP_009041527.1">
    <property type="nucleotide sequence ID" value="XM_009043279.1"/>
</dbReference>
<evidence type="ECO:0000313" key="3">
    <source>
        <dbReference type="Proteomes" id="UP000002729"/>
    </source>
</evidence>
<dbReference type="EMBL" id="GL833161">
    <property type="protein sequence ID" value="EGB03798.1"/>
    <property type="molecule type" value="Genomic_DNA"/>
</dbReference>
<dbReference type="InParanoid" id="F0YM61"/>
<gene>
    <name evidence="2" type="ORF">AURANDRAFT_67723</name>
</gene>
<keyword evidence="3" id="KW-1185">Reference proteome</keyword>
<feature type="signal peptide" evidence="1">
    <location>
        <begin position="1"/>
        <end position="24"/>
    </location>
</feature>
<evidence type="ECO:0000256" key="1">
    <source>
        <dbReference type="SAM" id="SignalP"/>
    </source>
</evidence>
<evidence type="ECO:0008006" key="4">
    <source>
        <dbReference type="Google" id="ProtNLM"/>
    </source>
</evidence>
<organism evidence="3">
    <name type="scientific">Aureococcus anophagefferens</name>
    <name type="common">Harmful bloom alga</name>
    <dbReference type="NCBI Taxonomy" id="44056"/>
    <lineage>
        <taxon>Eukaryota</taxon>
        <taxon>Sar</taxon>
        <taxon>Stramenopiles</taxon>
        <taxon>Ochrophyta</taxon>
        <taxon>Pelagophyceae</taxon>
        <taxon>Pelagomonadales</taxon>
        <taxon>Pelagomonadaceae</taxon>
        <taxon>Aureococcus</taxon>
    </lineage>
</organism>
<evidence type="ECO:0000313" key="2">
    <source>
        <dbReference type="EMBL" id="EGB03798.1"/>
    </source>
</evidence>
<dbReference type="GeneID" id="20226396"/>